<dbReference type="AlphaFoldDB" id="A0A5N6F8X1"/>
<sequence>MRYHDATRRCRLQRALNLDRKVRILLGFLVIPMCLASACSVSNFRPDRQAGKTGAHSVGLLVYDTFSFSQE</sequence>
<dbReference type="EMBL" id="ML733391">
    <property type="protein sequence ID" value="KAB8226332.1"/>
    <property type="molecule type" value="Genomic_DNA"/>
</dbReference>
<dbReference type="Proteomes" id="UP000326799">
    <property type="component" value="Unassembled WGS sequence"/>
</dbReference>
<proteinExistence type="predicted"/>
<protein>
    <submittedName>
        <fullName evidence="1">Uncharacterized protein</fullName>
    </submittedName>
</protein>
<keyword evidence="2" id="KW-1185">Reference proteome</keyword>
<gene>
    <name evidence="1" type="ORF">BDV33DRAFT_162095</name>
</gene>
<organism evidence="1 2">
    <name type="scientific">Aspergillus novoparasiticus</name>
    <dbReference type="NCBI Taxonomy" id="986946"/>
    <lineage>
        <taxon>Eukaryota</taxon>
        <taxon>Fungi</taxon>
        <taxon>Dikarya</taxon>
        <taxon>Ascomycota</taxon>
        <taxon>Pezizomycotina</taxon>
        <taxon>Eurotiomycetes</taxon>
        <taxon>Eurotiomycetidae</taxon>
        <taxon>Eurotiales</taxon>
        <taxon>Aspergillaceae</taxon>
        <taxon>Aspergillus</taxon>
        <taxon>Aspergillus subgen. Circumdati</taxon>
    </lineage>
</organism>
<name>A0A5N6F8X1_9EURO</name>
<evidence type="ECO:0000313" key="1">
    <source>
        <dbReference type="EMBL" id="KAB8226332.1"/>
    </source>
</evidence>
<evidence type="ECO:0000313" key="2">
    <source>
        <dbReference type="Proteomes" id="UP000326799"/>
    </source>
</evidence>
<accession>A0A5N6F8X1</accession>
<reference evidence="1 2" key="1">
    <citation type="submission" date="2019-04" db="EMBL/GenBank/DDBJ databases">
        <title>Fungal friends and foes A comparative genomics study of 23 Aspergillus species from section Flavi.</title>
        <authorList>
            <consortium name="DOE Joint Genome Institute"/>
            <person name="Kjaerbolling I."/>
            <person name="Vesth T.C."/>
            <person name="Frisvad J.C."/>
            <person name="Nybo J.L."/>
            <person name="Theobald S."/>
            <person name="Kildgaard S."/>
            <person name="Petersen T.I."/>
            <person name="Kuo A."/>
            <person name="Sato A."/>
            <person name="Lyhne E.K."/>
            <person name="Kogle M.E."/>
            <person name="Wiebenga A."/>
            <person name="Kun R.S."/>
            <person name="Lubbers R.J."/>
            <person name="Makela M.R."/>
            <person name="Barry K."/>
            <person name="Chovatia M."/>
            <person name="Clum A."/>
            <person name="Daum C."/>
            <person name="Haridas S."/>
            <person name="He G."/>
            <person name="LaButti K."/>
            <person name="Lipzen A."/>
            <person name="Mondo S."/>
            <person name="Pangilinan J."/>
            <person name="Riley R."/>
            <person name="Salamov A."/>
            <person name="Simmons B.A."/>
            <person name="Magnuson J.K."/>
            <person name="Henrissat B."/>
            <person name="Mortensen U.H."/>
            <person name="Larsen T.O."/>
            <person name="De vries R.P."/>
            <person name="Grigoriev I.V."/>
            <person name="Machida M."/>
            <person name="Baker S.E."/>
            <person name="Andersen M.R."/>
        </authorList>
    </citation>
    <scope>NUCLEOTIDE SEQUENCE [LARGE SCALE GENOMIC DNA]</scope>
    <source>
        <strain evidence="1 2">CBS 126849</strain>
    </source>
</reference>